<gene>
    <name evidence="1" type="ORF">G3M48_007695</name>
</gene>
<dbReference type="AlphaFoldDB" id="A0AAW0RME7"/>
<accession>A0AAW0RME7</accession>
<protein>
    <submittedName>
        <fullName evidence="1">Uncharacterized protein</fullName>
    </submittedName>
</protein>
<dbReference type="EMBL" id="JAAHCF010000551">
    <property type="protein sequence ID" value="KAK8143128.1"/>
    <property type="molecule type" value="Genomic_DNA"/>
</dbReference>
<evidence type="ECO:0000313" key="2">
    <source>
        <dbReference type="Proteomes" id="UP001397290"/>
    </source>
</evidence>
<reference evidence="1 2" key="1">
    <citation type="submission" date="2020-02" db="EMBL/GenBank/DDBJ databases">
        <title>Comparative genomics of the hypocrealean fungal genus Beauvera.</title>
        <authorList>
            <person name="Showalter D.N."/>
            <person name="Bushley K.E."/>
            <person name="Rehner S.A."/>
        </authorList>
    </citation>
    <scope>NUCLEOTIDE SEQUENCE [LARGE SCALE GENOMIC DNA]</scope>
    <source>
        <strain evidence="1 2">ARSEF4384</strain>
    </source>
</reference>
<keyword evidence="2" id="KW-1185">Reference proteome</keyword>
<comment type="caution">
    <text evidence="1">The sequence shown here is derived from an EMBL/GenBank/DDBJ whole genome shotgun (WGS) entry which is preliminary data.</text>
</comment>
<name>A0AAW0RME7_9HYPO</name>
<evidence type="ECO:0000313" key="1">
    <source>
        <dbReference type="EMBL" id="KAK8143128.1"/>
    </source>
</evidence>
<dbReference type="Proteomes" id="UP001397290">
    <property type="component" value="Unassembled WGS sequence"/>
</dbReference>
<sequence>MAELNELCNRITADLDLLGPALRITSLCLLEDIEPADRKLWPPAVCDTLSKLAEEELRECRNLQKLVSELSQPLHAMDCGSQDLRPPAVRSSLQHQSLDRGKLKPDVQRFMLIKYRDEAYVYGCARSKCSEVTSAISDGRLEQR</sequence>
<proteinExistence type="predicted"/>
<organism evidence="1 2">
    <name type="scientific">Beauveria asiatica</name>
    <dbReference type="NCBI Taxonomy" id="1069075"/>
    <lineage>
        <taxon>Eukaryota</taxon>
        <taxon>Fungi</taxon>
        <taxon>Dikarya</taxon>
        <taxon>Ascomycota</taxon>
        <taxon>Pezizomycotina</taxon>
        <taxon>Sordariomycetes</taxon>
        <taxon>Hypocreomycetidae</taxon>
        <taxon>Hypocreales</taxon>
        <taxon>Cordycipitaceae</taxon>
        <taxon>Beauveria</taxon>
    </lineage>
</organism>